<feature type="transmembrane region" description="Helical" evidence="1">
    <location>
        <begin position="12"/>
        <end position="29"/>
    </location>
</feature>
<sequence length="169" mass="19356">MIRKLTEVKKKCIFRGMILFEKIILFFLYRGMKVLYKYDTRIRKEISNWPVGSTIVLAACKSGPYLCIRRVSWGIVRVSSIPNPDILITFKSLEGAFLVFSGQIGIAQAYSQHRFLVKGEIAQVMSIVRCIDLTEGYLFPKIMTKRILRKVPEKQIGSIPVYLHAILGI</sequence>
<comment type="caution">
    <text evidence="2">The sequence shown here is derived from an EMBL/GenBank/DDBJ whole genome shotgun (WGS) entry which is preliminary data.</text>
</comment>
<keyword evidence="1" id="KW-1133">Transmembrane helix</keyword>
<evidence type="ECO:0008006" key="3">
    <source>
        <dbReference type="Google" id="ProtNLM"/>
    </source>
</evidence>
<accession>A0A645GJI9</accession>
<reference evidence="2" key="1">
    <citation type="submission" date="2019-08" db="EMBL/GenBank/DDBJ databases">
        <authorList>
            <person name="Kucharzyk K."/>
            <person name="Murdoch R.W."/>
            <person name="Higgins S."/>
            <person name="Loffler F."/>
        </authorList>
    </citation>
    <scope>NUCLEOTIDE SEQUENCE</scope>
</reference>
<gene>
    <name evidence="2" type="ORF">SDC9_173474</name>
</gene>
<protein>
    <recommendedName>
        <fullName evidence="3">SCP2 domain-containing protein</fullName>
    </recommendedName>
</protein>
<dbReference type="EMBL" id="VSSQ01075458">
    <property type="protein sequence ID" value="MPN26052.1"/>
    <property type="molecule type" value="Genomic_DNA"/>
</dbReference>
<proteinExistence type="predicted"/>
<evidence type="ECO:0000313" key="2">
    <source>
        <dbReference type="EMBL" id="MPN26052.1"/>
    </source>
</evidence>
<evidence type="ECO:0000256" key="1">
    <source>
        <dbReference type="SAM" id="Phobius"/>
    </source>
</evidence>
<name>A0A645GJI9_9ZZZZ</name>
<organism evidence="2">
    <name type="scientific">bioreactor metagenome</name>
    <dbReference type="NCBI Taxonomy" id="1076179"/>
    <lineage>
        <taxon>unclassified sequences</taxon>
        <taxon>metagenomes</taxon>
        <taxon>ecological metagenomes</taxon>
    </lineage>
</organism>
<keyword evidence="1" id="KW-0472">Membrane</keyword>
<keyword evidence="1" id="KW-0812">Transmembrane</keyword>
<dbReference type="AlphaFoldDB" id="A0A645GJI9"/>